<proteinExistence type="predicted"/>
<dbReference type="AlphaFoldDB" id="A0AAE3R6T2"/>
<accession>A0AAE3R6T2</accession>
<evidence type="ECO:0000313" key="1">
    <source>
        <dbReference type="EMBL" id="MDJ1502495.1"/>
    </source>
</evidence>
<keyword evidence="2" id="KW-1185">Reference proteome</keyword>
<gene>
    <name evidence="1" type="ORF">QNI22_17640</name>
</gene>
<sequence length="258" mass="28898">MKRLVHFPAFLMIVFGISACQEQEQESTVRSASTCQMTQYNNVVFHYSSTNGKLQSLDFPEGSYTFEYGSDGYLASVDAVHSGTTYAVKTDSRGNIIEAMDYQFNYDDQNRLVMLQKLTGEINSYRRFEYDTDGNLSKVFTKALSSVPVPGAPPVKEVLSLGNFLYDTNNTPWQNDAILKWVVLSSLLTSFEIADQVGAYSLHNCVGYSIYYAEDLENSRFTSSVNYTYSSSQVPVQYNVTGNAGAYSCSYNYQCSND</sequence>
<dbReference type="PROSITE" id="PS51257">
    <property type="entry name" value="PROKAR_LIPOPROTEIN"/>
    <property type="match status" value="1"/>
</dbReference>
<name>A0AAE3R6T2_9BACT</name>
<organism evidence="1 2">
    <name type="scientific">Xanthocytophaga agilis</name>
    <dbReference type="NCBI Taxonomy" id="3048010"/>
    <lineage>
        <taxon>Bacteria</taxon>
        <taxon>Pseudomonadati</taxon>
        <taxon>Bacteroidota</taxon>
        <taxon>Cytophagia</taxon>
        <taxon>Cytophagales</taxon>
        <taxon>Rhodocytophagaceae</taxon>
        <taxon>Xanthocytophaga</taxon>
    </lineage>
</organism>
<evidence type="ECO:0008006" key="3">
    <source>
        <dbReference type="Google" id="ProtNLM"/>
    </source>
</evidence>
<comment type="caution">
    <text evidence="1">The sequence shown here is derived from an EMBL/GenBank/DDBJ whole genome shotgun (WGS) entry which is preliminary data.</text>
</comment>
<dbReference type="Proteomes" id="UP001232063">
    <property type="component" value="Unassembled WGS sequence"/>
</dbReference>
<dbReference type="EMBL" id="JASJOU010000005">
    <property type="protein sequence ID" value="MDJ1502495.1"/>
    <property type="molecule type" value="Genomic_DNA"/>
</dbReference>
<reference evidence="1" key="1">
    <citation type="submission" date="2023-05" db="EMBL/GenBank/DDBJ databases">
        <authorList>
            <person name="Zhang X."/>
        </authorList>
    </citation>
    <scope>NUCLEOTIDE SEQUENCE</scope>
    <source>
        <strain evidence="1">BD1B2-1</strain>
    </source>
</reference>
<protein>
    <recommendedName>
        <fullName evidence="3">DUF4595 domain-containing protein</fullName>
    </recommendedName>
</protein>
<dbReference type="RefSeq" id="WP_314512573.1">
    <property type="nucleotide sequence ID" value="NZ_JASJOU010000005.1"/>
</dbReference>
<evidence type="ECO:0000313" key="2">
    <source>
        <dbReference type="Proteomes" id="UP001232063"/>
    </source>
</evidence>